<accession>A0A9W7L092</accession>
<organism evidence="2 3">
    <name type="scientific">Triparma laevis f. longispina</name>
    <dbReference type="NCBI Taxonomy" id="1714387"/>
    <lineage>
        <taxon>Eukaryota</taxon>
        <taxon>Sar</taxon>
        <taxon>Stramenopiles</taxon>
        <taxon>Ochrophyta</taxon>
        <taxon>Bolidophyceae</taxon>
        <taxon>Parmales</taxon>
        <taxon>Triparmaceae</taxon>
        <taxon>Triparma</taxon>
    </lineage>
</organism>
<dbReference type="EMBL" id="BRXW01000336">
    <property type="protein sequence ID" value="GMI18498.1"/>
    <property type="molecule type" value="Genomic_DNA"/>
</dbReference>
<name>A0A9W7L092_9STRA</name>
<sequence>MPQLPRINKPRKGAKKISLSEQDQKKLLLSKLDVDPLDVFMGLRDWSTVMPDAFLIRRSGTRVMSRCRKADKNEIEPLKSVSQIKKRTKITKKDIGQMMTIEEPRRKKKKPHDHFPMPATAKKRKTKKKKKKKDRPVDRPESPTSRAQVLPTIVARKLKPSPTQPKRELLTGTLSPTLLPCPSPTPLSATLDDGAARRLLDTLEENDRKRRIQRIR</sequence>
<dbReference type="Proteomes" id="UP001165122">
    <property type="component" value="Unassembled WGS sequence"/>
</dbReference>
<comment type="caution">
    <text evidence="2">The sequence shown here is derived from an EMBL/GenBank/DDBJ whole genome shotgun (WGS) entry which is preliminary data.</text>
</comment>
<evidence type="ECO:0000313" key="2">
    <source>
        <dbReference type="EMBL" id="GMI18498.1"/>
    </source>
</evidence>
<evidence type="ECO:0000313" key="3">
    <source>
        <dbReference type="Proteomes" id="UP001165122"/>
    </source>
</evidence>
<reference evidence="3" key="1">
    <citation type="journal article" date="2023" name="Commun. Biol.">
        <title>Genome analysis of Parmales, the sister group of diatoms, reveals the evolutionary specialization of diatoms from phago-mixotrophs to photoautotrophs.</title>
        <authorList>
            <person name="Ban H."/>
            <person name="Sato S."/>
            <person name="Yoshikawa S."/>
            <person name="Yamada K."/>
            <person name="Nakamura Y."/>
            <person name="Ichinomiya M."/>
            <person name="Sato N."/>
            <person name="Blanc-Mathieu R."/>
            <person name="Endo H."/>
            <person name="Kuwata A."/>
            <person name="Ogata H."/>
        </authorList>
    </citation>
    <scope>NUCLEOTIDE SEQUENCE [LARGE SCALE GENOMIC DNA]</scope>
    <source>
        <strain evidence="3">NIES 3700</strain>
    </source>
</reference>
<evidence type="ECO:0000256" key="1">
    <source>
        <dbReference type="SAM" id="MobiDB-lite"/>
    </source>
</evidence>
<feature type="compositionally biased region" description="Basic residues" evidence="1">
    <location>
        <begin position="121"/>
        <end position="134"/>
    </location>
</feature>
<proteinExistence type="predicted"/>
<dbReference type="AlphaFoldDB" id="A0A9W7L092"/>
<dbReference type="OrthoDB" id="198281at2759"/>
<feature type="region of interest" description="Disordered" evidence="1">
    <location>
        <begin position="100"/>
        <end position="193"/>
    </location>
</feature>
<protein>
    <submittedName>
        <fullName evidence="2">Uncharacterized protein</fullName>
    </submittedName>
</protein>
<keyword evidence="3" id="KW-1185">Reference proteome</keyword>
<gene>
    <name evidence="2" type="ORF">TrLO_g14662</name>
</gene>